<dbReference type="Pfam" id="PF03125">
    <property type="entry name" value="Sre"/>
    <property type="match status" value="1"/>
</dbReference>
<gene>
    <name evidence="7" type="ORF">CAUJ_LOCUS6166</name>
</gene>
<feature type="transmembrane region" description="Helical" evidence="6">
    <location>
        <begin position="31"/>
        <end position="49"/>
    </location>
</feature>
<dbReference type="AlphaFoldDB" id="A0A8S1H4B4"/>
<dbReference type="PANTHER" id="PTHR23128">
    <property type="entry name" value="SERPENTINE RECEPTOR, CLASS E (EPSILON)-RELATED"/>
    <property type="match status" value="1"/>
</dbReference>
<dbReference type="PANTHER" id="PTHR23128:SF132">
    <property type="entry name" value="SERPENTINE RECEPTOR, CLASS E (EPSILON)-RELATED"/>
    <property type="match status" value="1"/>
</dbReference>
<comment type="subcellular location">
    <subcellularLocation>
        <location evidence="1">Membrane</location>
        <topology evidence="1">Multi-pass membrane protein</topology>
    </subcellularLocation>
</comment>
<comment type="caution">
    <text evidence="7">The sequence shown here is derived from an EMBL/GenBank/DDBJ whole genome shotgun (WGS) entry which is preliminary data.</text>
</comment>
<keyword evidence="8" id="KW-1185">Reference proteome</keyword>
<keyword evidence="4 6" id="KW-1133">Transmembrane helix</keyword>
<feature type="transmembrane region" description="Helical" evidence="6">
    <location>
        <begin position="7"/>
        <end position="25"/>
    </location>
</feature>
<dbReference type="GO" id="GO:0007606">
    <property type="term" value="P:sensory perception of chemical stimulus"/>
    <property type="evidence" value="ECO:0007669"/>
    <property type="project" value="InterPro"/>
</dbReference>
<sequence length="302" mass="34816">MADTREIWLPISIFLFGEANCGFYFFRGLEIAALFLALIVTVIGIVLALRYKVYHYNMIIFYALFCGQWFEMFLARFLTMPYQDGWISIADLETIIDQNSNTPSFYLNDPKYTPLLIGGFLMTHYTCLVPFMLPMIVAERFFATEFVSNYENVPRKYISVIGCILAQICSIAMAFTTVFNIIDILVPVLALTILNLATFALLAFLIIRNRRLITHVNFQREVINYSIAKKYQLEENLRVLDVIYCVPVVIHVTPKWRRTCLDMGLKLIGLSDKGPKVKPPAASQIDLRQHSDLYFQGLKQIW</sequence>
<evidence type="ECO:0000256" key="3">
    <source>
        <dbReference type="ARBA" id="ARBA00022692"/>
    </source>
</evidence>
<dbReference type="InterPro" id="IPR004151">
    <property type="entry name" value="7TM_GPCR_serpentine_rcpt_Sre"/>
</dbReference>
<dbReference type="Proteomes" id="UP000835052">
    <property type="component" value="Unassembled WGS sequence"/>
</dbReference>
<evidence type="ECO:0000256" key="1">
    <source>
        <dbReference type="ARBA" id="ARBA00004141"/>
    </source>
</evidence>
<proteinExistence type="inferred from homology"/>
<name>A0A8S1H4B4_9PELO</name>
<feature type="transmembrane region" description="Helical" evidence="6">
    <location>
        <begin position="188"/>
        <end position="207"/>
    </location>
</feature>
<reference evidence="7" key="1">
    <citation type="submission" date="2020-10" db="EMBL/GenBank/DDBJ databases">
        <authorList>
            <person name="Kikuchi T."/>
        </authorList>
    </citation>
    <scope>NUCLEOTIDE SEQUENCE</scope>
    <source>
        <strain evidence="7">NKZ352</strain>
    </source>
</reference>
<feature type="transmembrane region" description="Helical" evidence="6">
    <location>
        <begin position="157"/>
        <end position="182"/>
    </location>
</feature>
<organism evidence="7 8">
    <name type="scientific">Caenorhabditis auriculariae</name>
    <dbReference type="NCBI Taxonomy" id="2777116"/>
    <lineage>
        <taxon>Eukaryota</taxon>
        <taxon>Metazoa</taxon>
        <taxon>Ecdysozoa</taxon>
        <taxon>Nematoda</taxon>
        <taxon>Chromadorea</taxon>
        <taxon>Rhabditida</taxon>
        <taxon>Rhabditina</taxon>
        <taxon>Rhabditomorpha</taxon>
        <taxon>Rhabditoidea</taxon>
        <taxon>Rhabditidae</taxon>
        <taxon>Peloderinae</taxon>
        <taxon>Caenorhabditis</taxon>
    </lineage>
</organism>
<evidence type="ECO:0000256" key="2">
    <source>
        <dbReference type="ARBA" id="ARBA00006803"/>
    </source>
</evidence>
<feature type="transmembrane region" description="Helical" evidence="6">
    <location>
        <begin position="115"/>
        <end position="137"/>
    </location>
</feature>
<dbReference type="OrthoDB" id="5856087at2759"/>
<protein>
    <submittedName>
        <fullName evidence="7">Uncharacterized protein</fullName>
    </submittedName>
</protein>
<keyword evidence="5 6" id="KW-0472">Membrane</keyword>
<evidence type="ECO:0000256" key="5">
    <source>
        <dbReference type="ARBA" id="ARBA00023136"/>
    </source>
</evidence>
<evidence type="ECO:0000256" key="4">
    <source>
        <dbReference type="ARBA" id="ARBA00022989"/>
    </source>
</evidence>
<dbReference type="GO" id="GO:0016020">
    <property type="term" value="C:membrane"/>
    <property type="evidence" value="ECO:0007669"/>
    <property type="project" value="UniProtKB-SubCell"/>
</dbReference>
<evidence type="ECO:0000256" key="6">
    <source>
        <dbReference type="SAM" id="Phobius"/>
    </source>
</evidence>
<dbReference type="EMBL" id="CAJGYM010000014">
    <property type="protein sequence ID" value="CAD6190247.1"/>
    <property type="molecule type" value="Genomic_DNA"/>
</dbReference>
<keyword evidence="3 6" id="KW-0812">Transmembrane</keyword>
<accession>A0A8S1H4B4</accession>
<feature type="transmembrane region" description="Helical" evidence="6">
    <location>
        <begin position="56"/>
        <end position="78"/>
    </location>
</feature>
<evidence type="ECO:0000313" key="7">
    <source>
        <dbReference type="EMBL" id="CAD6190247.1"/>
    </source>
</evidence>
<evidence type="ECO:0000313" key="8">
    <source>
        <dbReference type="Proteomes" id="UP000835052"/>
    </source>
</evidence>
<comment type="similarity">
    <text evidence="2">Belongs to the nematode receptor-like protein sre family.</text>
</comment>